<sequence length="358" mass="40818">MSPELIDQQNMALHLAQLDEQPYTLGQLQESYQAAKAINYHRGMVIALRNIAYFYTVQPNPEQALQHLRKALNLAKKMHLVELLGGLNHEIANTYLSLGNYARAQDFWINCLEFAAELKDAPLFVKAYVGIGGIFLAHQNYALALQYQDKALFYATEIKDARLTIELHMNRASTLYRLKYFDAALAVLQHIHQAAEDSSNITWKSEIHTYLGMVHLEMGRMPEATTELNLGLQFAQQGGGLWCSALNALSLGRLYLYLQKNDEAKQWLLIALDKARQFNATSLIQDAHQLLESLYETEGNFALALEHHLQYNQTTLNALQNDMGHKRAQKVDPELKTLTDLLQLESCRLRYQRSRPTT</sequence>
<dbReference type="Proteomes" id="UP000509597">
    <property type="component" value="Chromosome"/>
</dbReference>
<accession>A0A7H9BHW3</accession>
<comment type="similarity">
    <text evidence="5">Belongs to the Rap family.</text>
</comment>
<evidence type="ECO:0000256" key="4">
    <source>
        <dbReference type="ARBA" id="ARBA00022803"/>
    </source>
</evidence>
<evidence type="ECO:0000313" key="7">
    <source>
        <dbReference type="Proteomes" id="UP000509597"/>
    </source>
</evidence>
<keyword evidence="4" id="KW-0802">TPR repeat</keyword>
<dbReference type="InterPro" id="IPR011990">
    <property type="entry name" value="TPR-like_helical_dom_sf"/>
</dbReference>
<dbReference type="SMART" id="SM00028">
    <property type="entry name" value="TPR"/>
    <property type="match status" value="6"/>
</dbReference>
<protein>
    <submittedName>
        <fullName evidence="6">Uncharacterized protein</fullName>
    </submittedName>
</protein>
<keyword evidence="7" id="KW-1185">Reference proteome</keyword>
<evidence type="ECO:0000256" key="1">
    <source>
        <dbReference type="ARBA" id="ARBA00004496"/>
    </source>
</evidence>
<gene>
    <name evidence="6" type="ORF">HQ393_02100</name>
</gene>
<keyword evidence="3" id="KW-0677">Repeat</keyword>
<dbReference type="AlphaFoldDB" id="A0A7H9BHW3"/>
<dbReference type="PANTHER" id="PTHR46630">
    <property type="entry name" value="TETRATRICOPEPTIDE REPEAT PROTEIN 29"/>
    <property type="match status" value="1"/>
</dbReference>
<dbReference type="SUPFAM" id="SSF48452">
    <property type="entry name" value="TPR-like"/>
    <property type="match status" value="3"/>
</dbReference>
<evidence type="ECO:0000256" key="5">
    <source>
        <dbReference type="ARBA" id="ARBA00038253"/>
    </source>
</evidence>
<evidence type="ECO:0000256" key="2">
    <source>
        <dbReference type="ARBA" id="ARBA00022490"/>
    </source>
</evidence>
<dbReference type="RefSeq" id="WP_179357220.1">
    <property type="nucleotide sequence ID" value="NZ_CP058627.1"/>
</dbReference>
<organism evidence="6 7">
    <name type="scientific">Chitinibacter bivalviorum</name>
    <dbReference type="NCBI Taxonomy" id="2739434"/>
    <lineage>
        <taxon>Bacteria</taxon>
        <taxon>Pseudomonadati</taxon>
        <taxon>Pseudomonadota</taxon>
        <taxon>Betaproteobacteria</taxon>
        <taxon>Neisseriales</taxon>
        <taxon>Chitinibacteraceae</taxon>
        <taxon>Chitinibacter</taxon>
    </lineage>
</organism>
<dbReference type="InterPro" id="IPR019734">
    <property type="entry name" value="TPR_rpt"/>
</dbReference>
<reference evidence="6 7" key="1">
    <citation type="submission" date="2020-07" db="EMBL/GenBank/DDBJ databases">
        <title>Complete genome sequence of Chitinibacter sp. 2T18.</title>
        <authorList>
            <person name="Bae J.-W."/>
            <person name="Choi J.-W."/>
        </authorList>
    </citation>
    <scope>NUCLEOTIDE SEQUENCE [LARGE SCALE GENOMIC DNA]</scope>
    <source>
        <strain evidence="6 7">2T18</strain>
    </source>
</reference>
<dbReference type="Gene3D" id="1.25.40.10">
    <property type="entry name" value="Tetratricopeptide repeat domain"/>
    <property type="match status" value="2"/>
</dbReference>
<comment type="subcellular location">
    <subcellularLocation>
        <location evidence="1">Cytoplasm</location>
    </subcellularLocation>
</comment>
<evidence type="ECO:0000256" key="3">
    <source>
        <dbReference type="ARBA" id="ARBA00022737"/>
    </source>
</evidence>
<keyword evidence="2" id="KW-0963">Cytoplasm</keyword>
<proteinExistence type="inferred from homology"/>
<dbReference type="KEGG" id="chiz:HQ393_02100"/>
<evidence type="ECO:0000313" key="6">
    <source>
        <dbReference type="EMBL" id="QLG87134.1"/>
    </source>
</evidence>
<dbReference type="PANTHER" id="PTHR46630:SF1">
    <property type="entry name" value="TETRATRICOPEPTIDE REPEAT PROTEIN 29"/>
    <property type="match status" value="1"/>
</dbReference>
<dbReference type="InterPro" id="IPR051476">
    <property type="entry name" value="Bac_ResReg_Asp_Phosphatase"/>
</dbReference>
<dbReference type="EMBL" id="CP058627">
    <property type="protein sequence ID" value="QLG87134.1"/>
    <property type="molecule type" value="Genomic_DNA"/>
</dbReference>
<dbReference type="GO" id="GO:0005737">
    <property type="term" value="C:cytoplasm"/>
    <property type="evidence" value="ECO:0007669"/>
    <property type="project" value="UniProtKB-SubCell"/>
</dbReference>
<name>A0A7H9BHW3_9NEIS</name>